<dbReference type="SUPFAM" id="SSF56801">
    <property type="entry name" value="Acetyl-CoA synthetase-like"/>
    <property type="match status" value="1"/>
</dbReference>
<dbReference type="NCBIfam" id="TIGR01733">
    <property type="entry name" value="AA-adenyl-dom"/>
    <property type="match status" value="1"/>
</dbReference>
<dbReference type="Gene3D" id="3.30.559.30">
    <property type="entry name" value="Nonribosomal peptide synthetase, condensation domain"/>
    <property type="match status" value="2"/>
</dbReference>
<dbReference type="PANTHER" id="PTHR45527:SF1">
    <property type="entry name" value="FATTY ACID SYNTHASE"/>
    <property type="match status" value="1"/>
</dbReference>
<dbReference type="InterPro" id="IPR006162">
    <property type="entry name" value="Ppantetheine_attach_site"/>
</dbReference>
<dbReference type="Proteomes" id="UP001430919">
    <property type="component" value="Unassembled WGS sequence"/>
</dbReference>
<dbReference type="Gene3D" id="2.30.38.10">
    <property type="entry name" value="Luciferase, Domain 3"/>
    <property type="match status" value="1"/>
</dbReference>
<dbReference type="InterPro" id="IPR025110">
    <property type="entry name" value="AMP-bd_C"/>
</dbReference>
<dbReference type="Pfam" id="PF00550">
    <property type="entry name" value="PP-binding"/>
    <property type="match status" value="1"/>
</dbReference>
<dbReference type="EMBL" id="JAJJMO010000001">
    <property type="protein sequence ID" value="MCC9070525.1"/>
    <property type="molecule type" value="Genomic_DNA"/>
</dbReference>
<proteinExistence type="predicted"/>
<dbReference type="Pfam" id="PF13193">
    <property type="entry name" value="AMP-binding_C"/>
    <property type="match status" value="1"/>
</dbReference>
<organism evidence="5 6">
    <name type="scientific">Flavobacterium pisciphilum</name>
    <dbReference type="NCBI Taxonomy" id="2893755"/>
    <lineage>
        <taxon>Bacteria</taxon>
        <taxon>Pseudomonadati</taxon>
        <taxon>Bacteroidota</taxon>
        <taxon>Flavobacteriia</taxon>
        <taxon>Flavobacteriales</taxon>
        <taxon>Flavobacteriaceae</taxon>
        <taxon>Flavobacterium</taxon>
    </lineage>
</organism>
<dbReference type="PROSITE" id="PS00455">
    <property type="entry name" value="AMP_BINDING"/>
    <property type="match status" value="1"/>
</dbReference>
<dbReference type="Gene3D" id="1.10.1200.10">
    <property type="entry name" value="ACP-like"/>
    <property type="match status" value="1"/>
</dbReference>
<dbReference type="InterPro" id="IPR001242">
    <property type="entry name" value="Condensation_dom"/>
</dbReference>
<keyword evidence="3" id="KW-0597">Phosphoprotein</keyword>
<dbReference type="Gene3D" id="3.30.559.10">
    <property type="entry name" value="Chloramphenicol acetyltransferase-like domain"/>
    <property type="match status" value="2"/>
</dbReference>
<evidence type="ECO:0000256" key="1">
    <source>
        <dbReference type="ARBA" id="ARBA00001957"/>
    </source>
</evidence>
<dbReference type="RefSeq" id="WP_229987257.1">
    <property type="nucleotide sequence ID" value="NZ_JAJJMO010000001.1"/>
</dbReference>
<dbReference type="InterPro" id="IPR000873">
    <property type="entry name" value="AMP-dep_synth/lig_dom"/>
</dbReference>
<evidence type="ECO:0000313" key="5">
    <source>
        <dbReference type="EMBL" id="MCC9070525.1"/>
    </source>
</evidence>
<sequence length="1481" mass="171901">MKLTLPQQDVYFEQLMYPEDPIYNIGAKISIDGDISYEILNKAYICLIDQHDSYRSIIAQSDEETTIHLLEKHDSFLEYMDFSSEQNPDFEANKFMQQRFEVAMKLNTKELLHKFILIKVSERFHYLFSVYHHIITDGWGTSLMFQRLVRNYNEIMNHGKVISCYPYSYKDFVHDDEVYFLSESYKDDKDYWKNRFKQLQEQLFEKTGHTDKENKSQRKEIIVERSVYNQLEQTGKDLGCTTFHLILGALYLYFGRKHQNNDLTIGLPVLNRGKSVFKKTVGLFMGVSPLRIQSDPQDTFEELIRNIKQQLRQDYRHQRFPLGKLIKELGLFQENKTLFNITLSYEKQNYADHFINTETKVIPLSHHSERVALAIYIREFDQLEDVKIDFDYNVNYFNQADINRVAVHFEALLSEVIGNPKKTLSDYQYITAVEKEQLLDKFNTTQFDYDSEATLLDAFKGQVSKNPNKIALKDQEKGFTYQELDLFSDAIAFHLQKNVNKEQPAPIAVLMNRSANLVATLLGVLKSGSAYIPLDPSFPKDRLEYIIDHSEVQQIISTQDLKQSIGINREIIDIESVSNEAIDLKEEVLKNPLSKNTAYIIYTSGSTGNPKGVAISHKSLLNFLVSIQKEPKIEENDYLFSVTTQSFDISILEFFTPLIAGAGLYIASEELLSDPLAIVRVVDELKPTIIQATPSFYQMLYNAGWKGNKSVKILCGGDLLSEILSQKLLETNGELWNMYGPTETTIWSSCKKITQANEASNIGKPINNTKLYILDKSMQLLPIGSAGTIYIGGDGLAQGYFKNQELTDEKFVQSPFNQNKKIYNTGDLGRWNEKGEIEFLGRNDNQVKIRGYRIELGEIETKLNQIKDVKASVVVAQKNKEQEALLIAYVITQNKEFDPLTISNRLREELPEYMVPYAIMQLDEFPLTPNKKIDRKNLSLREIISAKTKESYKKPVTALEINLHDFYKEVLEIKEEIDITDNFFALGGHSLNAVKLINKINEKLLYQITLKNVFDYPTIYKLSNYLKDKEITGRINIERVGEKKFYKLTSSQYKIWLASQQKEKSIAYNMSAAFGINGQLDKSILDQIFKEIQQKYESLRTNFIEEKGIPCQKIKDADEISFFSDEFFHEEKEISGALKKYVNKVFDLEKDPLLRVALFYTSNGYSYLVFSTHHIIMDGWSLEILITDFLNKYRVITGEYKKNNDQLKFQFKDYAVWHENQMKLTHVKALNFWSNYLEGYTWENKISFDNIHVKEELTGVKKRFLYESVKISELNAFVNKYKISLHTLLVSAFNILIYKMYSKDDFCVGTVNSGRVHQELHNQIGMFVKTLPLRSRINPEQTILKIILQTHQDLLLINEFQDIPETIENQIKIDALLVLQNPSFDYDNIAINNELYLQILPVDEYYSRLPLLLNFVVAEENLIGDISYNAQNYTRETIELIHLKYEMLLIEIIKELNSPLKLIDIELPFEKEKAIEIDLNF</sequence>
<dbReference type="PROSITE" id="PS00012">
    <property type="entry name" value="PHOSPHOPANTETHEINE"/>
    <property type="match status" value="1"/>
</dbReference>
<evidence type="ECO:0000256" key="3">
    <source>
        <dbReference type="ARBA" id="ARBA00022553"/>
    </source>
</evidence>
<comment type="caution">
    <text evidence="5">The sequence shown here is derived from an EMBL/GenBank/DDBJ whole genome shotgun (WGS) entry which is preliminary data.</text>
</comment>
<protein>
    <submittedName>
        <fullName evidence="5">Amino acid adenylation domain-containing protein</fullName>
    </submittedName>
</protein>
<evidence type="ECO:0000259" key="4">
    <source>
        <dbReference type="PROSITE" id="PS50075"/>
    </source>
</evidence>
<keyword evidence="2" id="KW-0596">Phosphopantetheine</keyword>
<dbReference type="InterPro" id="IPR036736">
    <property type="entry name" value="ACP-like_sf"/>
</dbReference>
<accession>A0ABS8MP60</accession>
<evidence type="ECO:0000313" key="6">
    <source>
        <dbReference type="Proteomes" id="UP001430919"/>
    </source>
</evidence>
<dbReference type="InterPro" id="IPR023213">
    <property type="entry name" value="CAT-like_dom_sf"/>
</dbReference>
<dbReference type="PROSITE" id="PS50075">
    <property type="entry name" value="CARRIER"/>
    <property type="match status" value="1"/>
</dbReference>
<dbReference type="InterPro" id="IPR010071">
    <property type="entry name" value="AA_adenyl_dom"/>
</dbReference>
<dbReference type="Gene3D" id="3.40.50.980">
    <property type="match status" value="2"/>
</dbReference>
<dbReference type="Pfam" id="PF00668">
    <property type="entry name" value="Condensation"/>
    <property type="match status" value="2"/>
</dbReference>
<keyword evidence="6" id="KW-1185">Reference proteome</keyword>
<gene>
    <name evidence="5" type="ORF">LNQ49_02785</name>
</gene>
<dbReference type="InterPro" id="IPR009081">
    <property type="entry name" value="PP-bd_ACP"/>
</dbReference>
<comment type="cofactor">
    <cofactor evidence="1">
        <name>pantetheine 4'-phosphate</name>
        <dbReference type="ChEBI" id="CHEBI:47942"/>
    </cofactor>
</comment>
<dbReference type="InterPro" id="IPR045851">
    <property type="entry name" value="AMP-bd_C_sf"/>
</dbReference>
<dbReference type="SUPFAM" id="SSF47336">
    <property type="entry name" value="ACP-like"/>
    <property type="match status" value="1"/>
</dbReference>
<dbReference type="Gene3D" id="3.30.300.30">
    <property type="match status" value="1"/>
</dbReference>
<name>A0ABS8MP60_9FLAO</name>
<dbReference type="InterPro" id="IPR020845">
    <property type="entry name" value="AMP-binding_CS"/>
</dbReference>
<feature type="domain" description="Carrier" evidence="4">
    <location>
        <begin position="954"/>
        <end position="1030"/>
    </location>
</feature>
<dbReference type="SUPFAM" id="SSF52777">
    <property type="entry name" value="CoA-dependent acyltransferases"/>
    <property type="match status" value="4"/>
</dbReference>
<dbReference type="Pfam" id="PF00501">
    <property type="entry name" value="AMP-binding"/>
    <property type="match status" value="1"/>
</dbReference>
<evidence type="ECO:0000256" key="2">
    <source>
        <dbReference type="ARBA" id="ARBA00022450"/>
    </source>
</evidence>
<reference evidence="5" key="1">
    <citation type="submission" date="2021-11" db="EMBL/GenBank/DDBJ databases">
        <title>Description of novel Flavobacterium species.</title>
        <authorList>
            <person name="Saticioglu I.B."/>
            <person name="Ay H."/>
            <person name="Altun S."/>
            <person name="Duman M."/>
        </authorList>
    </citation>
    <scope>NUCLEOTIDE SEQUENCE</scope>
    <source>
        <strain evidence="5">F-65</strain>
    </source>
</reference>
<dbReference type="PANTHER" id="PTHR45527">
    <property type="entry name" value="NONRIBOSOMAL PEPTIDE SYNTHETASE"/>
    <property type="match status" value="1"/>
</dbReference>